<reference evidence="2 3" key="1">
    <citation type="submission" date="2020-07" db="EMBL/GenBank/DDBJ databases">
        <title>Sequencing the genomes of 1000 actinobacteria strains.</title>
        <authorList>
            <person name="Klenk H.-P."/>
        </authorList>
    </citation>
    <scope>NUCLEOTIDE SEQUENCE [LARGE SCALE GENOMIC DNA]</scope>
    <source>
        <strain evidence="2 3">DSM 44121</strain>
    </source>
</reference>
<gene>
    <name evidence="2" type="ORF">FHX71_005674</name>
</gene>
<evidence type="ECO:0000256" key="1">
    <source>
        <dbReference type="SAM" id="MobiDB-lite"/>
    </source>
</evidence>
<evidence type="ECO:0000313" key="2">
    <source>
        <dbReference type="EMBL" id="MBA8811667.1"/>
    </source>
</evidence>
<evidence type="ECO:0000313" key="3">
    <source>
        <dbReference type="Proteomes" id="UP000540568"/>
    </source>
</evidence>
<keyword evidence="3" id="KW-1185">Reference proteome</keyword>
<proteinExistence type="predicted"/>
<feature type="region of interest" description="Disordered" evidence="1">
    <location>
        <begin position="159"/>
        <end position="181"/>
    </location>
</feature>
<accession>A0A7W3JF21</accession>
<sequence length="181" mass="19036">MRPAATYETLVSGHLLEIRDVRRRPAAARAWDTTPRPALVTGIESGPVRVEVVLFQAPFDVDGEGWDEAAEVSVLAGPRGVVVVGAGDDGSDARRIGVGGGPHRLQVYARGRSLASVSTASDVVETYRVLAWPAPLAPPAVLVRSRDAAPNLVSFIGPEGTGGLVSGGDTDDAHRRPEPFR</sequence>
<dbReference type="AlphaFoldDB" id="A0A7W3JF21"/>
<dbReference type="EMBL" id="JACGWV010000003">
    <property type="protein sequence ID" value="MBA8811667.1"/>
    <property type="molecule type" value="Genomic_DNA"/>
</dbReference>
<organism evidence="2 3">
    <name type="scientific">Promicromonospora sukumoe</name>
    <dbReference type="NCBI Taxonomy" id="88382"/>
    <lineage>
        <taxon>Bacteria</taxon>
        <taxon>Bacillati</taxon>
        <taxon>Actinomycetota</taxon>
        <taxon>Actinomycetes</taxon>
        <taxon>Micrococcales</taxon>
        <taxon>Promicromonosporaceae</taxon>
        <taxon>Promicromonospora</taxon>
    </lineage>
</organism>
<dbReference type="Proteomes" id="UP000540568">
    <property type="component" value="Unassembled WGS sequence"/>
</dbReference>
<comment type="caution">
    <text evidence="2">The sequence shown here is derived from an EMBL/GenBank/DDBJ whole genome shotgun (WGS) entry which is preliminary data.</text>
</comment>
<feature type="compositionally biased region" description="Basic and acidic residues" evidence="1">
    <location>
        <begin position="171"/>
        <end position="181"/>
    </location>
</feature>
<name>A0A7W3JF21_9MICO</name>
<dbReference type="RefSeq" id="WP_182620753.1">
    <property type="nucleotide sequence ID" value="NZ_BAAATF010000001.1"/>
</dbReference>
<protein>
    <submittedName>
        <fullName evidence="2">Uncharacterized protein</fullName>
    </submittedName>
</protein>